<name>A0ABT3PSV8_9BACT</name>
<dbReference type="EMBL" id="JAGGJA010000019">
    <property type="protein sequence ID" value="MCW9708961.1"/>
    <property type="molecule type" value="Genomic_DNA"/>
</dbReference>
<proteinExistence type="predicted"/>
<organism evidence="1 2">
    <name type="scientific">Fodinibius salsisoli</name>
    <dbReference type="NCBI Taxonomy" id="2820877"/>
    <lineage>
        <taxon>Bacteria</taxon>
        <taxon>Pseudomonadati</taxon>
        <taxon>Balneolota</taxon>
        <taxon>Balneolia</taxon>
        <taxon>Balneolales</taxon>
        <taxon>Balneolaceae</taxon>
        <taxon>Fodinibius</taxon>
    </lineage>
</organism>
<sequence length="166" mass="18927">MEKINPNAPKQLSAFAFLLGKWNCKVTVKQEDGTTVKLRATWQGQTILDGYVIADQFRMVDTKEDLVMLGMNYRAYNSETNTWNMKWLEALSGTWLDLGAQELGGVQLTDTTITYKAEYKPGELHRITFSDITENHFRWSVDISTDGGQQWNKSVMVIQANRVPES</sequence>
<comment type="caution">
    <text evidence="1">The sequence shown here is derived from an EMBL/GenBank/DDBJ whole genome shotgun (WGS) entry which is preliminary data.</text>
</comment>
<gene>
    <name evidence="1" type="ORF">J6I44_19030</name>
</gene>
<evidence type="ECO:0008006" key="3">
    <source>
        <dbReference type="Google" id="ProtNLM"/>
    </source>
</evidence>
<dbReference type="RefSeq" id="WP_265767780.1">
    <property type="nucleotide sequence ID" value="NZ_JAGGJA010000019.1"/>
</dbReference>
<reference evidence="1 2" key="1">
    <citation type="submission" date="2021-03" db="EMBL/GenBank/DDBJ databases">
        <title>Aliifodinibius sp. nov., a new bacterium isolated from saline soil.</title>
        <authorList>
            <person name="Galisteo C."/>
            <person name="De La Haba R."/>
            <person name="Sanchez-Porro C."/>
            <person name="Ventosa A."/>
        </authorList>
    </citation>
    <scope>NUCLEOTIDE SEQUENCE [LARGE SCALE GENOMIC DNA]</scope>
    <source>
        <strain evidence="1 2">1BSP15-2V2</strain>
    </source>
</reference>
<protein>
    <recommendedName>
        <fullName evidence="3">DUF1579 domain-containing protein</fullName>
    </recommendedName>
</protein>
<evidence type="ECO:0000313" key="2">
    <source>
        <dbReference type="Proteomes" id="UP001207918"/>
    </source>
</evidence>
<dbReference type="Proteomes" id="UP001207918">
    <property type="component" value="Unassembled WGS sequence"/>
</dbReference>
<evidence type="ECO:0000313" key="1">
    <source>
        <dbReference type="EMBL" id="MCW9708961.1"/>
    </source>
</evidence>
<accession>A0ABT3PSV8</accession>
<keyword evidence="2" id="KW-1185">Reference proteome</keyword>